<dbReference type="OrthoDB" id="307158at2"/>
<accession>G0ELV2</accession>
<feature type="transmembrane region" description="Helical" evidence="1">
    <location>
        <begin position="43"/>
        <end position="64"/>
    </location>
</feature>
<evidence type="ECO:0000313" key="3">
    <source>
        <dbReference type="EMBL" id="AEM22801.1"/>
    </source>
</evidence>
<sequence>MGSKNRFLLRELKKWNKDNIITDEQFETLSKRYRDDYIDWQPIIKAIMITGIIMVSIGFIAFISFYIFSLYFIVFLFALLFLSGFIIDEVFKRKDIYLPKTSSAIIAISSIFLSAFIFTLSYIITHNKDNFILLSLISIILFFIIAYIKRNYAVLSIAIIGLITWYGFEGFDISGIDLTLNNYIRFIITSVLMFLIGITDINKKLGERYSNFTIIYYTVGILYLNIILAIMSIFGNNLEPIIFEYGSSELLIYSLLFLFIDIIIFIIGYKLKISSIVRYSIFFVILNIYIRYFEYFYLRMNTWIFFIILGLSTILIGVIIERIIKYR</sequence>
<proteinExistence type="predicted"/>
<evidence type="ECO:0000313" key="4">
    <source>
        <dbReference type="Proteomes" id="UP000008522"/>
    </source>
</evidence>
<keyword evidence="1" id="KW-0472">Membrane</keyword>
<dbReference type="Pfam" id="PF09925">
    <property type="entry name" value="DUF2157"/>
    <property type="match status" value="1"/>
</dbReference>
<keyword evidence="1" id="KW-1133">Transmembrane helix</keyword>
<organism evidence="3 4">
    <name type="scientific">Brachyspira intermedia (strain ATCC 51140 / PWS/A)</name>
    <name type="common">Serpulina intermedia</name>
    <dbReference type="NCBI Taxonomy" id="1045858"/>
    <lineage>
        <taxon>Bacteria</taxon>
        <taxon>Pseudomonadati</taxon>
        <taxon>Spirochaetota</taxon>
        <taxon>Spirochaetia</taxon>
        <taxon>Brachyspirales</taxon>
        <taxon>Brachyspiraceae</taxon>
        <taxon>Brachyspira</taxon>
    </lineage>
</organism>
<feature type="transmembrane region" description="Helical" evidence="1">
    <location>
        <begin position="250"/>
        <end position="269"/>
    </location>
</feature>
<dbReference type="EMBL" id="CP002874">
    <property type="protein sequence ID" value="AEM22801.1"/>
    <property type="molecule type" value="Genomic_DNA"/>
</dbReference>
<dbReference type="KEGG" id="bip:Bint_2193"/>
<dbReference type="Proteomes" id="UP000008522">
    <property type="component" value="Chromosome"/>
</dbReference>
<dbReference type="AlphaFoldDB" id="G0ELV2"/>
<feature type="transmembrane region" description="Helical" evidence="1">
    <location>
        <begin position="276"/>
        <end position="297"/>
    </location>
</feature>
<feature type="transmembrane region" description="Helical" evidence="1">
    <location>
        <begin position="103"/>
        <end position="124"/>
    </location>
</feature>
<feature type="transmembrane region" description="Helical" evidence="1">
    <location>
        <begin position="183"/>
        <end position="202"/>
    </location>
</feature>
<evidence type="ECO:0000256" key="1">
    <source>
        <dbReference type="SAM" id="Phobius"/>
    </source>
</evidence>
<feature type="transmembrane region" description="Helical" evidence="1">
    <location>
        <begin position="152"/>
        <end position="168"/>
    </location>
</feature>
<feature type="transmembrane region" description="Helical" evidence="1">
    <location>
        <begin position="70"/>
        <end position="91"/>
    </location>
</feature>
<dbReference type="GeneID" id="44970700"/>
<dbReference type="PATRIC" id="fig|1045858.4.peg.2197"/>
<feature type="transmembrane region" description="Helical" evidence="1">
    <location>
        <begin position="214"/>
        <end position="235"/>
    </location>
</feature>
<evidence type="ECO:0000259" key="2">
    <source>
        <dbReference type="Pfam" id="PF09925"/>
    </source>
</evidence>
<keyword evidence="1" id="KW-0812">Transmembrane</keyword>
<dbReference type="InterPro" id="IPR018677">
    <property type="entry name" value="DUF2157"/>
</dbReference>
<dbReference type="HOGENOM" id="CLU_796293_0_0_12"/>
<keyword evidence="4" id="KW-1185">Reference proteome</keyword>
<dbReference type="RefSeq" id="WP_014488614.1">
    <property type="nucleotide sequence ID" value="NC_017243.1"/>
</dbReference>
<feature type="transmembrane region" description="Helical" evidence="1">
    <location>
        <begin position="303"/>
        <end position="324"/>
    </location>
</feature>
<feature type="domain" description="DUF2157" evidence="2">
    <location>
        <begin position="14"/>
        <end position="151"/>
    </location>
</feature>
<dbReference type="TCDB" id="9.B.8.3.2">
    <property type="family name" value="the duf2157 (duf2157) family"/>
</dbReference>
<gene>
    <name evidence="3" type="ordered locus">Bint_2193</name>
</gene>
<name>G0ELV2_BRAIP</name>
<protein>
    <recommendedName>
        <fullName evidence="2">DUF2157 domain-containing protein</fullName>
    </recommendedName>
</protein>
<reference evidence="3 4" key="1">
    <citation type="journal article" date="2011" name="BMC Genomics">
        <title>Complete genome sequence of Brachyspira intermedia reveals unique genomic features in Brachyspira species and phage-mediated horizontal gene transfer.</title>
        <authorList>
            <person name="Hafstrom T."/>
            <person name="Jansson D.S."/>
            <person name="Segerman B."/>
        </authorList>
    </citation>
    <scope>NUCLEOTIDE SEQUENCE [LARGE SCALE GENOMIC DNA]</scope>
    <source>
        <strain evidence="4">ATCC 51140 / PWS/A</strain>
    </source>
</reference>
<feature type="transmembrane region" description="Helical" evidence="1">
    <location>
        <begin position="130"/>
        <end position="147"/>
    </location>
</feature>